<reference evidence="2" key="1">
    <citation type="journal article" date="2019" name="Int. J. Syst. Evol. Microbiol.">
        <title>The Global Catalogue of Microorganisms (GCM) 10K type strain sequencing project: providing services to taxonomists for standard genome sequencing and annotation.</title>
        <authorList>
            <consortium name="The Broad Institute Genomics Platform"/>
            <consortium name="The Broad Institute Genome Sequencing Center for Infectious Disease"/>
            <person name="Wu L."/>
            <person name="Ma J."/>
        </authorList>
    </citation>
    <scope>NUCLEOTIDE SEQUENCE [LARGE SCALE GENOMIC DNA]</scope>
    <source>
        <strain evidence="2">CGMCC 4.7638</strain>
    </source>
</reference>
<protein>
    <submittedName>
        <fullName evidence="1">Uncharacterized protein</fullName>
    </submittedName>
</protein>
<gene>
    <name evidence="1" type="ORF">ACFSUT_28485</name>
</gene>
<dbReference type="Proteomes" id="UP001597542">
    <property type="component" value="Unassembled WGS sequence"/>
</dbReference>
<keyword evidence="2" id="KW-1185">Reference proteome</keyword>
<dbReference type="EMBL" id="JBHUKQ010000015">
    <property type="protein sequence ID" value="MFD2484244.1"/>
    <property type="molecule type" value="Genomic_DNA"/>
</dbReference>
<comment type="caution">
    <text evidence="1">The sequence shown here is derived from an EMBL/GenBank/DDBJ whole genome shotgun (WGS) entry which is preliminary data.</text>
</comment>
<evidence type="ECO:0000313" key="1">
    <source>
        <dbReference type="EMBL" id="MFD2484244.1"/>
    </source>
</evidence>
<evidence type="ECO:0000313" key="2">
    <source>
        <dbReference type="Proteomes" id="UP001597542"/>
    </source>
</evidence>
<name>A0ABW5I4L8_9PSEU</name>
<sequence>MGLPDDQARQLVSAVSGSANDTVPTTEITIGVRVCRSCFSPTDLAATGCTIGVFPDVPAYRPPR</sequence>
<organism evidence="1 2">
    <name type="scientific">Amycolatopsis albidoflavus</name>
    <dbReference type="NCBI Taxonomy" id="102226"/>
    <lineage>
        <taxon>Bacteria</taxon>
        <taxon>Bacillati</taxon>
        <taxon>Actinomycetota</taxon>
        <taxon>Actinomycetes</taxon>
        <taxon>Pseudonocardiales</taxon>
        <taxon>Pseudonocardiaceae</taxon>
        <taxon>Amycolatopsis</taxon>
    </lineage>
</organism>
<accession>A0ABW5I4L8</accession>
<proteinExistence type="predicted"/>
<dbReference type="RefSeq" id="WP_344274547.1">
    <property type="nucleotide sequence ID" value="NZ_BAAAHV010000012.1"/>
</dbReference>